<evidence type="ECO:0000313" key="2">
    <source>
        <dbReference type="EMBL" id="RZC70916.1"/>
    </source>
</evidence>
<keyword evidence="1" id="KW-1133">Transmembrane helix</keyword>
<name>A0A4Y7KDK2_PAPSO</name>
<dbReference type="SUPFAM" id="SSF52768">
    <property type="entry name" value="Arginase/deacetylase"/>
    <property type="match status" value="1"/>
</dbReference>
<evidence type="ECO:0000313" key="3">
    <source>
        <dbReference type="Proteomes" id="UP000316621"/>
    </source>
</evidence>
<reference evidence="2 3" key="1">
    <citation type="journal article" date="2018" name="Science">
        <title>The opium poppy genome and morphinan production.</title>
        <authorList>
            <person name="Guo L."/>
            <person name="Winzer T."/>
            <person name="Yang X."/>
            <person name="Li Y."/>
            <person name="Ning Z."/>
            <person name="He Z."/>
            <person name="Teodor R."/>
            <person name="Lu Y."/>
            <person name="Bowser T.A."/>
            <person name="Graham I.A."/>
            <person name="Ye K."/>
        </authorList>
    </citation>
    <scope>NUCLEOTIDE SEQUENCE [LARGE SCALE GENOMIC DNA]</scope>
    <source>
        <strain evidence="3">cv. HN1</strain>
        <tissue evidence="2">Leaves</tissue>
    </source>
</reference>
<dbReference type="EMBL" id="CM010721">
    <property type="protein sequence ID" value="RZC70916.1"/>
    <property type="molecule type" value="Genomic_DNA"/>
</dbReference>
<dbReference type="Gene3D" id="3.40.800.20">
    <property type="entry name" value="Histone deacetylase domain"/>
    <property type="match status" value="1"/>
</dbReference>
<keyword evidence="1" id="KW-0472">Membrane</keyword>
<dbReference type="AlphaFoldDB" id="A0A4Y7KDK2"/>
<evidence type="ECO:0000256" key="1">
    <source>
        <dbReference type="SAM" id="Phobius"/>
    </source>
</evidence>
<keyword evidence="1" id="KW-0812">Transmembrane</keyword>
<dbReference type="InterPro" id="IPR023696">
    <property type="entry name" value="Ureohydrolase_dom_sf"/>
</dbReference>
<protein>
    <submittedName>
        <fullName evidence="2">Uncharacterized protein</fullName>
    </submittedName>
</protein>
<dbReference type="STRING" id="3469.A0A4Y7KDK2"/>
<dbReference type="Gramene" id="RZC70916">
    <property type="protein sequence ID" value="RZC70916"/>
    <property type="gene ID" value="C5167_034081"/>
</dbReference>
<gene>
    <name evidence="2" type="ORF">C5167_034081</name>
</gene>
<feature type="transmembrane region" description="Helical" evidence="1">
    <location>
        <begin position="91"/>
        <end position="110"/>
    </location>
</feature>
<dbReference type="InterPro" id="IPR037138">
    <property type="entry name" value="His_deacetylse_dom_sf"/>
</dbReference>
<proteinExistence type="predicted"/>
<accession>A0A4Y7KDK2</accession>
<sequence>MGHDMEAHPESNFRVPAITSALEKLELTPKHRGSAIIELLNYKSATVDDIATVHSKSYVSGLEKVMDLASRDGLIFLEGDTCATSTVRSVLTFYNLQFAILSVLFISTLIDI</sequence>
<dbReference type="Proteomes" id="UP000316621">
    <property type="component" value="Chromosome 7"/>
</dbReference>
<organism evidence="2 3">
    <name type="scientific">Papaver somniferum</name>
    <name type="common">Opium poppy</name>
    <dbReference type="NCBI Taxonomy" id="3469"/>
    <lineage>
        <taxon>Eukaryota</taxon>
        <taxon>Viridiplantae</taxon>
        <taxon>Streptophyta</taxon>
        <taxon>Embryophyta</taxon>
        <taxon>Tracheophyta</taxon>
        <taxon>Spermatophyta</taxon>
        <taxon>Magnoliopsida</taxon>
        <taxon>Ranunculales</taxon>
        <taxon>Papaveraceae</taxon>
        <taxon>Papaveroideae</taxon>
        <taxon>Papaver</taxon>
    </lineage>
</organism>
<keyword evidence="3" id="KW-1185">Reference proteome</keyword>